<dbReference type="Proteomes" id="UP000008207">
    <property type="component" value="Chromosome"/>
</dbReference>
<evidence type="ECO:0000313" key="2">
    <source>
        <dbReference type="Proteomes" id="UP000008207"/>
    </source>
</evidence>
<protein>
    <submittedName>
        <fullName evidence="1">Uncharacterized protein</fullName>
    </submittedName>
</protein>
<sequence length="82" mass="9090">MSAAARSMSGEPITPERIERALVLCAYIVMQDGTDAYLPILERLEAELVEARRVGSPRQRAERLLKAYTLDGGMNALRRPCA</sequence>
<accession>B8IGA3</accession>
<reference evidence="1 2" key="1">
    <citation type="submission" date="2009-01" db="EMBL/GenBank/DDBJ databases">
        <title>Complete sequence of chromosome of Methylobacterium nodulans ORS 2060.</title>
        <authorList>
            <consortium name="US DOE Joint Genome Institute"/>
            <person name="Lucas S."/>
            <person name="Copeland A."/>
            <person name="Lapidus A."/>
            <person name="Glavina del Rio T."/>
            <person name="Dalin E."/>
            <person name="Tice H."/>
            <person name="Bruce D."/>
            <person name="Goodwin L."/>
            <person name="Pitluck S."/>
            <person name="Sims D."/>
            <person name="Brettin T."/>
            <person name="Detter J.C."/>
            <person name="Han C."/>
            <person name="Larimer F."/>
            <person name="Land M."/>
            <person name="Hauser L."/>
            <person name="Kyrpides N."/>
            <person name="Ivanova N."/>
            <person name="Marx C.J."/>
            <person name="Richardson P."/>
        </authorList>
    </citation>
    <scope>NUCLEOTIDE SEQUENCE [LARGE SCALE GENOMIC DNA]</scope>
    <source>
        <strain evidence="2">LMG 21967 / CNCM I-2342 / ORS 2060</strain>
    </source>
</reference>
<name>B8IGA3_METNO</name>
<proteinExistence type="predicted"/>
<gene>
    <name evidence="1" type="ordered locus">Mnod_6826</name>
</gene>
<dbReference type="AlphaFoldDB" id="B8IGA3"/>
<dbReference type="EMBL" id="CP001349">
    <property type="protein sequence ID" value="ACL61580.1"/>
    <property type="molecule type" value="Genomic_DNA"/>
</dbReference>
<dbReference type="KEGG" id="mno:Mnod_6826"/>
<dbReference type="STRING" id="460265.Mnod_6826"/>
<evidence type="ECO:0000313" key="1">
    <source>
        <dbReference type="EMBL" id="ACL61580.1"/>
    </source>
</evidence>
<organism evidence="1 2">
    <name type="scientific">Methylobacterium nodulans (strain LMG 21967 / CNCM I-2342 / ORS 2060)</name>
    <dbReference type="NCBI Taxonomy" id="460265"/>
    <lineage>
        <taxon>Bacteria</taxon>
        <taxon>Pseudomonadati</taxon>
        <taxon>Pseudomonadota</taxon>
        <taxon>Alphaproteobacteria</taxon>
        <taxon>Hyphomicrobiales</taxon>
        <taxon>Methylobacteriaceae</taxon>
        <taxon>Methylobacterium</taxon>
    </lineage>
</organism>
<dbReference type="HOGENOM" id="CLU_2554382_0_0_5"/>
<dbReference type="RefSeq" id="WP_015933148.1">
    <property type="nucleotide sequence ID" value="NC_011894.1"/>
</dbReference>
<keyword evidence="2" id="KW-1185">Reference proteome</keyword>